<dbReference type="Proteomes" id="UP000295221">
    <property type="component" value="Unassembled WGS sequence"/>
</dbReference>
<keyword evidence="1" id="KW-0812">Transmembrane</keyword>
<evidence type="ECO:0000313" key="2">
    <source>
        <dbReference type="EMBL" id="TCO07751.1"/>
    </source>
</evidence>
<proteinExistence type="predicted"/>
<reference evidence="2 3" key="1">
    <citation type="submission" date="2019-03" db="EMBL/GenBank/DDBJ databases">
        <title>Genomic Encyclopedia of Type Strains, Phase IV (KMG-IV): sequencing the most valuable type-strain genomes for metagenomic binning, comparative biology and taxonomic classification.</title>
        <authorList>
            <person name="Goeker M."/>
        </authorList>
    </citation>
    <scope>NUCLEOTIDE SEQUENCE [LARGE SCALE GENOMIC DNA]</scope>
    <source>
        <strain evidence="2 3">DSM 24179</strain>
    </source>
</reference>
<dbReference type="EMBL" id="SLWK01000007">
    <property type="protein sequence ID" value="TCO07751.1"/>
    <property type="molecule type" value="Genomic_DNA"/>
</dbReference>
<evidence type="ECO:0000313" key="3">
    <source>
        <dbReference type="Proteomes" id="UP000295221"/>
    </source>
</evidence>
<protein>
    <submittedName>
        <fullName evidence="2">Uncharacterized protein</fullName>
    </submittedName>
</protein>
<accession>A0A4R2GHV2</accession>
<keyword evidence="1" id="KW-0472">Membrane</keyword>
<gene>
    <name evidence="2" type="ORF">EV194_107135</name>
</gene>
<sequence length="65" mass="6947">MGRPGLIKPSGTIYLMLTLVTLDGMTILPGMISGPNVENTLPSVGANLTTSISNSWQTERQFVLI</sequence>
<feature type="transmembrane region" description="Helical" evidence="1">
    <location>
        <begin position="12"/>
        <end position="32"/>
    </location>
</feature>
<keyword evidence="1" id="KW-1133">Transmembrane helix</keyword>
<dbReference type="AlphaFoldDB" id="A0A4R2GHV2"/>
<keyword evidence="3" id="KW-1185">Reference proteome</keyword>
<evidence type="ECO:0000256" key="1">
    <source>
        <dbReference type="SAM" id="Phobius"/>
    </source>
</evidence>
<organism evidence="2 3">
    <name type="scientific">Natronoflexus pectinivorans</name>
    <dbReference type="NCBI Taxonomy" id="682526"/>
    <lineage>
        <taxon>Bacteria</taxon>
        <taxon>Pseudomonadati</taxon>
        <taxon>Bacteroidota</taxon>
        <taxon>Bacteroidia</taxon>
        <taxon>Marinilabiliales</taxon>
        <taxon>Marinilabiliaceae</taxon>
        <taxon>Natronoflexus</taxon>
    </lineage>
</organism>
<name>A0A4R2GHV2_9BACT</name>
<comment type="caution">
    <text evidence="2">The sequence shown here is derived from an EMBL/GenBank/DDBJ whole genome shotgun (WGS) entry which is preliminary data.</text>
</comment>